<proteinExistence type="predicted"/>
<sequence>MIRRPPDQKETYEFSPIFDNGTSLGYENAEKQLVALCDTNHLDAYIGRGSHHCSWTVADDQRAPHIELCAHYLKTHPDARSAMQDVLRFEPTDIETICAECTQFPVGVPFTPERAYFVSRLVLARRARLVALLEGTHGKLD</sequence>
<dbReference type="Proteomes" id="UP000321567">
    <property type="component" value="Unassembled WGS sequence"/>
</dbReference>
<evidence type="ECO:0000313" key="2">
    <source>
        <dbReference type="Proteomes" id="UP000321567"/>
    </source>
</evidence>
<gene>
    <name evidence="1" type="ORF">ROR02_23780</name>
</gene>
<protein>
    <submittedName>
        <fullName evidence="1">Uncharacterized protein</fullName>
    </submittedName>
</protein>
<dbReference type="EMBL" id="BJZO01000067">
    <property type="protein sequence ID" value="GEO82247.1"/>
    <property type="molecule type" value="Genomic_DNA"/>
</dbReference>
<dbReference type="Gene3D" id="1.10.1070.20">
    <property type="match status" value="1"/>
</dbReference>
<organism evidence="1 2">
    <name type="scientific">Pararhodospirillum oryzae</name>
    <dbReference type="NCBI Taxonomy" id="478448"/>
    <lineage>
        <taxon>Bacteria</taxon>
        <taxon>Pseudomonadati</taxon>
        <taxon>Pseudomonadota</taxon>
        <taxon>Alphaproteobacteria</taxon>
        <taxon>Rhodospirillales</taxon>
        <taxon>Rhodospirillaceae</taxon>
        <taxon>Pararhodospirillum</taxon>
    </lineage>
</organism>
<comment type="caution">
    <text evidence="1">The sequence shown here is derived from an EMBL/GenBank/DDBJ whole genome shotgun (WGS) entry which is preliminary data.</text>
</comment>
<name>A0A512H9W8_9PROT</name>
<dbReference type="AlphaFoldDB" id="A0A512H9W8"/>
<keyword evidence="2" id="KW-1185">Reference proteome</keyword>
<evidence type="ECO:0000313" key="1">
    <source>
        <dbReference type="EMBL" id="GEO82247.1"/>
    </source>
</evidence>
<reference evidence="1 2" key="1">
    <citation type="submission" date="2019-07" db="EMBL/GenBank/DDBJ databases">
        <title>Whole genome shotgun sequence of Rhodospirillum oryzae NBRC 107573.</title>
        <authorList>
            <person name="Hosoyama A."/>
            <person name="Uohara A."/>
            <person name="Ohji S."/>
            <person name="Ichikawa N."/>
        </authorList>
    </citation>
    <scope>NUCLEOTIDE SEQUENCE [LARGE SCALE GENOMIC DNA]</scope>
    <source>
        <strain evidence="1 2">NBRC 107573</strain>
    </source>
</reference>
<accession>A0A512H9W8</accession>